<sequence>MRRQYSSVATRCSQAAPALVAMMRDTSIVGIDDADNRTLQHVWSSGDGAESMIPLIQ</sequence>
<dbReference type="AlphaFoldDB" id="B8BE76"/>
<accession>B8BE76</accession>
<evidence type="ECO:0000313" key="1">
    <source>
        <dbReference type="EMBL" id="EEC84314.1"/>
    </source>
</evidence>
<dbReference type="HOGENOM" id="CLU_2945468_0_0_1"/>
<protein>
    <submittedName>
        <fullName evidence="1">Uncharacterized protein</fullName>
    </submittedName>
</protein>
<name>B8BE76_ORYSI</name>
<keyword evidence="2" id="KW-1185">Reference proteome</keyword>
<dbReference type="Proteomes" id="UP000007015">
    <property type="component" value="Chromosome 9"/>
</dbReference>
<evidence type="ECO:0000313" key="2">
    <source>
        <dbReference type="Proteomes" id="UP000007015"/>
    </source>
</evidence>
<dbReference type="Gramene" id="BGIOSGA030485-TA">
    <property type="protein sequence ID" value="BGIOSGA030485-PA"/>
    <property type="gene ID" value="BGIOSGA030485"/>
</dbReference>
<dbReference type="OMA" id="ATRCSQA"/>
<gene>
    <name evidence="1" type="ORF">OsI_30810</name>
</gene>
<dbReference type="EMBL" id="CM000134">
    <property type="protein sequence ID" value="EEC84314.1"/>
    <property type="molecule type" value="Genomic_DNA"/>
</dbReference>
<proteinExistence type="predicted"/>
<organism evidence="1 2">
    <name type="scientific">Oryza sativa subsp. indica</name>
    <name type="common">Rice</name>
    <dbReference type="NCBI Taxonomy" id="39946"/>
    <lineage>
        <taxon>Eukaryota</taxon>
        <taxon>Viridiplantae</taxon>
        <taxon>Streptophyta</taxon>
        <taxon>Embryophyta</taxon>
        <taxon>Tracheophyta</taxon>
        <taxon>Spermatophyta</taxon>
        <taxon>Magnoliopsida</taxon>
        <taxon>Liliopsida</taxon>
        <taxon>Poales</taxon>
        <taxon>Poaceae</taxon>
        <taxon>BOP clade</taxon>
        <taxon>Oryzoideae</taxon>
        <taxon>Oryzeae</taxon>
        <taxon>Oryzinae</taxon>
        <taxon>Oryza</taxon>
        <taxon>Oryza sativa</taxon>
    </lineage>
</organism>
<reference evidence="1 2" key="1">
    <citation type="journal article" date="2005" name="PLoS Biol.">
        <title>The genomes of Oryza sativa: a history of duplications.</title>
        <authorList>
            <person name="Yu J."/>
            <person name="Wang J."/>
            <person name="Lin W."/>
            <person name="Li S."/>
            <person name="Li H."/>
            <person name="Zhou J."/>
            <person name="Ni P."/>
            <person name="Dong W."/>
            <person name="Hu S."/>
            <person name="Zeng C."/>
            <person name="Zhang J."/>
            <person name="Zhang Y."/>
            <person name="Li R."/>
            <person name="Xu Z."/>
            <person name="Li S."/>
            <person name="Li X."/>
            <person name="Zheng H."/>
            <person name="Cong L."/>
            <person name="Lin L."/>
            <person name="Yin J."/>
            <person name="Geng J."/>
            <person name="Li G."/>
            <person name="Shi J."/>
            <person name="Liu J."/>
            <person name="Lv H."/>
            <person name="Li J."/>
            <person name="Wang J."/>
            <person name="Deng Y."/>
            <person name="Ran L."/>
            <person name="Shi X."/>
            <person name="Wang X."/>
            <person name="Wu Q."/>
            <person name="Li C."/>
            <person name="Ren X."/>
            <person name="Wang J."/>
            <person name="Wang X."/>
            <person name="Li D."/>
            <person name="Liu D."/>
            <person name="Zhang X."/>
            <person name="Ji Z."/>
            <person name="Zhao W."/>
            <person name="Sun Y."/>
            <person name="Zhang Z."/>
            <person name="Bao J."/>
            <person name="Han Y."/>
            <person name="Dong L."/>
            <person name="Ji J."/>
            <person name="Chen P."/>
            <person name="Wu S."/>
            <person name="Liu J."/>
            <person name="Xiao Y."/>
            <person name="Bu D."/>
            <person name="Tan J."/>
            <person name="Yang L."/>
            <person name="Ye C."/>
            <person name="Zhang J."/>
            <person name="Xu J."/>
            <person name="Zhou Y."/>
            <person name="Yu Y."/>
            <person name="Zhang B."/>
            <person name="Zhuang S."/>
            <person name="Wei H."/>
            <person name="Liu B."/>
            <person name="Lei M."/>
            <person name="Yu H."/>
            <person name="Li Y."/>
            <person name="Xu H."/>
            <person name="Wei S."/>
            <person name="He X."/>
            <person name="Fang L."/>
            <person name="Zhang Z."/>
            <person name="Zhang Y."/>
            <person name="Huang X."/>
            <person name="Su Z."/>
            <person name="Tong W."/>
            <person name="Li J."/>
            <person name="Tong Z."/>
            <person name="Li S."/>
            <person name="Ye J."/>
            <person name="Wang L."/>
            <person name="Fang L."/>
            <person name="Lei T."/>
            <person name="Chen C."/>
            <person name="Chen H."/>
            <person name="Xu Z."/>
            <person name="Li H."/>
            <person name="Huang H."/>
            <person name="Zhang F."/>
            <person name="Xu H."/>
            <person name="Li N."/>
            <person name="Zhao C."/>
            <person name="Li S."/>
            <person name="Dong L."/>
            <person name="Huang Y."/>
            <person name="Li L."/>
            <person name="Xi Y."/>
            <person name="Qi Q."/>
            <person name="Li W."/>
            <person name="Zhang B."/>
            <person name="Hu W."/>
            <person name="Zhang Y."/>
            <person name="Tian X."/>
            <person name="Jiao Y."/>
            <person name="Liang X."/>
            <person name="Jin J."/>
            <person name="Gao L."/>
            <person name="Zheng W."/>
            <person name="Hao B."/>
            <person name="Liu S."/>
            <person name="Wang W."/>
            <person name="Yuan L."/>
            <person name="Cao M."/>
            <person name="McDermott J."/>
            <person name="Samudrala R."/>
            <person name="Wang J."/>
            <person name="Wong G.K."/>
            <person name="Yang H."/>
        </authorList>
    </citation>
    <scope>NUCLEOTIDE SEQUENCE [LARGE SCALE GENOMIC DNA]</scope>
    <source>
        <strain evidence="2">cv. 93-11</strain>
    </source>
</reference>